<comment type="caution">
    <text evidence="1">The sequence shown here is derived from an EMBL/GenBank/DDBJ whole genome shotgun (WGS) entry which is preliminary data.</text>
</comment>
<gene>
    <name evidence="1" type="ORF">EYC84_006544</name>
</gene>
<name>A0A5M9K3R6_MONFR</name>
<proteinExistence type="predicted"/>
<dbReference type="EMBL" id="VICG01000001">
    <property type="protein sequence ID" value="KAA8576418.1"/>
    <property type="molecule type" value="Genomic_DNA"/>
</dbReference>
<protein>
    <submittedName>
        <fullName evidence="1">Uncharacterized protein</fullName>
    </submittedName>
</protein>
<dbReference type="AlphaFoldDB" id="A0A5M9K3R6"/>
<dbReference type="Proteomes" id="UP000322873">
    <property type="component" value="Unassembled WGS sequence"/>
</dbReference>
<organism evidence="1 2">
    <name type="scientific">Monilinia fructicola</name>
    <name type="common">Brown rot fungus</name>
    <name type="synonym">Ciboria fructicola</name>
    <dbReference type="NCBI Taxonomy" id="38448"/>
    <lineage>
        <taxon>Eukaryota</taxon>
        <taxon>Fungi</taxon>
        <taxon>Dikarya</taxon>
        <taxon>Ascomycota</taxon>
        <taxon>Pezizomycotina</taxon>
        <taxon>Leotiomycetes</taxon>
        <taxon>Helotiales</taxon>
        <taxon>Sclerotiniaceae</taxon>
        <taxon>Monilinia</taxon>
    </lineage>
</organism>
<sequence length="74" mass="8484">MCVRHHSVPLCSLNICHHQHVAQNIEITIILAVSAPKKFQNHWHLVEFGEGDIELWKMTIGKIHSIAFFVSKTL</sequence>
<accession>A0A5M9K3R6</accession>
<evidence type="ECO:0000313" key="2">
    <source>
        <dbReference type="Proteomes" id="UP000322873"/>
    </source>
</evidence>
<reference evidence="1 2" key="1">
    <citation type="submission" date="2019-06" db="EMBL/GenBank/DDBJ databases">
        <title>Genome Sequence of the Brown Rot Fungal Pathogen Monilinia fructicola.</title>
        <authorList>
            <person name="De Miccolis Angelini R.M."/>
            <person name="Landi L."/>
            <person name="Abate D."/>
            <person name="Pollastro S."/>
            <person name="Romanazzi G."/>
            <person name="Faretra F."/>
        </authorList>
    </citation>
    <scope>NUCLEOTIDE SEQUENCE [LARGE SCALE GENOMIC DNA]</scope>
    <source>
        <strain evidence="1 2">Mfrc123</strain>
    </source>
</reference>
<keyword evidence="2" id="KW-1185">Reference proteome</keyword>
<evidence type="ECO:0000313" key="1">
    <source>
        <dbReference type="EMBL" id="KAA8576418.1"/>
    </source>
</evidence>